<dbReference type="EMBL" id="VIIS01001515">
    <property type="protein sequence ID" value="KAF0297051.1"/>
    <property type="molecule type" value="Genomic_DNA"/>
</dbReference>
<dbReference type="SUPFAM" id="SSF89837">
    <property type="entry name" value="Doublecortin (DC)"/>
    <property type="match status" value="2"/>
</dbReference>
<gene>
    <name evidence="3" type="primary">Dcdc2</name>
    <name evidence="3" type="ORF">FJT64_005535</name>
</gene>
<feature type="region of interest" description="Disordered" evidence="1">
    <location>
        <begin position="104"/>
        <end position="145"/>
    </location>
</feature>
<dbReference type="Pfam" id="PF03607">
    <property type="entry name" value="DCX"/>
    <property type="match status" value="2"/>
</dbReference>
<dbReference type="GO" id="GO:0005815">
    <property type="term" value="C:microtubule organizing center"/>
    <property type="evidence" value="ECO:0007669"/>
    <property type="project" value="TreeGrafter"/>
</dbReference>
<comment type="caution">
    <text evidence="3">The sequence shown here is derived from an EMBL/GenBank/DDBJ whole genome shotgun (WGS) entry which is preliminary data.</text>
</comment>
<evidence type="ECO:0000313" key="4">
    <source>
        <dbReference type="Proteomes" id="UP000440578"/>
    </source>
</evidence>
<evidence type="ECO:0000259" key="2">
    <source>
        <dbReference type="PROSITE" id="PS50309"/>
    </source>
</evidence>
<protein>
    <submittedName>
        <fullName evidence="3">Doublecortin domain-containing protein 2</fullName>
    </submittedName>
</protein>
<dbReference type="PROSITE" id="PS50309">
    <property type="entry name" value="DC"/>
    <property type="match status" value="2"/>
</dbReference>
<feature type="domain" description="Doublecortin" evidence="2">
    <location>
        <begin position="17"/>
        <end position="100"/>
    </location>
</feature>
<dbReference type="OrthoDB" id="6380797at2759"/>
<accession>A0A6A4W598</accession>
<reference evidence="3 4" key="1">
    <citation type="submission" date="2019-07" db="EMBL/GenBank/DDBJ databases">
        <title>Draft genome assembly of a fouling barnacle, Amphibalanus amphitrite (Darwin, 1854): The first reference genome for Thecostraca.</title>
        <authorList>
            <person name="Kim W."/>
        </authorList>
    </citation>
    <scope>NUCLEOTIDE SEQUENCE [LARGE SCALE GENOMIC DNA]</scope>
    <source>
        <strain evidence="3">SNU_AA5</strain>
        <tissue evidence="3">Soma without cirri and trophi</tissue>
    </source>
</reference>
<feature type="compositionally biased region" description="Low complexity" evidence="1">
    <location>
        <begin position="273"/>
        <end position="297"/>
    </location>
</feature>
<dbReference type="Proteomes" id="UP000440578">
    <property type="component" value="Unassembled WGS sequence"/>
</dbReference>
<dbReference type="SMART" id="SM00537">
    <property type="entry name" value="DCX"/>
    <property type="match status" value="2"/>
</dbReference>
<feature type="region of interest" description="Disordered" evidence="1">
    <location>
        <begin position="241"/>
        <end position="333"/>
    </location>
</feature>
<evidence type="ECO:0000313" key="3">
    <source>
        <dbReference type="EMBL" id="KAF0297051.1"/>
    </source>
</evidence>
<name>A0A6A4W598_AMPAM</name>
<dbReference type="GO" id="GO:0005874">
    <property type="term" value="C:microtubule"/>
    <property type="evidence" value="ECO:0007669"/>
    <property type="project" value="TreeGrafter"/>
</dbReference>
<feature type="compositionally biased region" description="Low complexity" evidence="1">
    <location>
        <begin position="107"/>
        <end position="120"/>
    </location>
</feature>
<sequence>MASSESQARLTQTEPAKWIVVYKNGDQHFAGRRMVVKPREIKTFDSLLEEVTLKLSPSFGAVRNIFTPEGGTRVSSLTDLKPNGKYVASPNEPFRQLSRTRYGELPVQSTSTSHSHVSLQPVKDKQVGSTGGRRHHGVPSRYRDSGSDELTIHVFRNGDAFSAASAVRVDRLARTHWQQTLERLGEKLRIGRGVHKLYNLKGQLVRDPSTDLEHNGLYVAAADNESFRLVNYGAAREPFRSVTRGDSRSTTPRLPCPHQRVAESAPTVCAADSSASRLAAPQSSSSPPRRAQLPPLRVSYPQLARRYTQLREKYGQKGHQQKATAEEQEAARK</sequence>
<evidence type="ECO:0000256" key="1">
    <source>
        <dbReference type="SAM" id="MobiDB-lite"/>
    </source>
</evidence>
<dbReference type="PANTHER" id="PTHR23004">
    <property type="entry name" value="DOUBLECORTIN DOMAIN CONTAINING 2"/>
    <property type="match status" value="1"/>
</dbReference>
<dbReference type="PANTHER" id="PTHR23004:SF11">
    <property type="entry name" value="PROTEIN RPI-1"/>
    <property type="match status" value="1"/>
</dbReference>
<dbReference type="GO" id="GO:0035556">
    <property type="term" value="P:intracellular signal transduction"/>
    <property type="evidence" value="ECO:0007669"/>
    <property type="project" value="InterPro"/>
</dbReference>
<dbReference type="AlphaFoldDB" id="A0A6A4W598"/>
<dbReference type="Gene3D" id="3.10.20.230">
    <property type="entry name" value="Doublecortin domain"/>
    <property type="match status" value="2"/>
</dbReference>
<dbReference type="InterPro" id="IPR003533">
    <property type="entry name" value="Doublecortin_dom"/>
</dbReference>
<dbReference type="InterPro" id="IPR036572">
    <property type="entry name" value="Doublecortin_dom_sf"/>
</dbReference>
<feature type="domain" description="Doublecortin" evidence="2">
    <location>
        <begin position="150"/>
        <end position="233"/>
    </location>
</feature>
<proteinExistence type="predicted"/>
<organism evidence="3 4">
    <name type="scientific">Amphibalanus amphitrite</name>
    <name type="common">Striped barnacle</name>
    <name type="synonym">Balanus amphitrite</name>
    <dbReference type="NCBI Taxonomy" id="1232801"/>
    <lineage>
        <taxon>Eukaryota</taxon>
        <taxon>Metazoa</taxon>
        <taxon>Ecdysozoa</taxon>
        <taxon>Arthropoda</taxon>
        <taxon>Crustacea</taxon>
        <taxon>Multicrustacea</taxon>
        <taxon>Cirripedia</taxon>
        <taxon>Thoracica</taxon>
        <taxon>Thoracicalcarea</taxon>
        <taxon>Balanomorpha</taxon>
        <taxon>Balanoidea</taxon>
        <taxon>Balanidae</taxon>
        <taxon>Amphibalaninae</taxon>
        <taxon>Amphibalanus</taxon>
    </lineage>
</organism>
<keyword evidence="4" id="KW-1185">Reference proteome</keyword>